<gene>
    <name evidence="4" type="ORF">Cme02nite_49740</name>
</gene>
<dbReference type="InterPro" id="IPR020806">
    <property type="entry name" value="PKS_PP-bd"/>
</dbReference>
<keyword evidence="5" id="KW-1185">Reference proteome</keyword>
<sequence>MQTMVDATSSHDDTVRVEDHAQLISLVRSAWQQTLGYDTPDIDSSFFDSGGDSFVLISLIGRMEKASGVTIRAVDVLRAPTMRKQAALLGRLMDKDRVAD</sequence>
<keyword evidence="2" id="KW-0597">Phosphoprotein</keyword>
<dbReference type="Proteomes" id="UP000660339">
    <property type="component" value="Unassembled WGS sequence"/>
</dbReference>
<keyword evidence="1" id="KW-0596">Phosphopantetheine</keyword>
<evidence type="ECO:0000256" key="2">
    <source>
        <dbReference type="ARBA" id="ARBA00022553"/>
    </source>
</evidence>
<dbReference type="InterPro" id="IPR009081">
    <property type="entry name" value="PP-bd_ACP"/>
</dbReference>
<evidence type="ECO:0000256" key="1">
    <source>
        <dbReference type="ARBA" id="ARBA00022450"/>
    </source>
</evidence>
<evidence type="ECO:0000259" key="3">
    <source>
        <dbReference type="PROSITE" id="PS50075"/>
    </source>
</evidence>
<evidence type="ECO:0000313" key="4">
    <source>
        <dbReference type="EMBL" id="GIG16642.1"/>
    </source>
</evidence>
<accession>A0A8J3LCM6</accession>
<dbReference type="PROSITE" id="PS50075">
    <property type="entry name" value="CARRIER"/>
    <property type="match status" value="1"/>
</dbReference>
<dbReference type="Pfam" id="PF00550">
    <property type="entry name" value="PP-binding"/>
    <property type="match status" value="1"/>
</dbReference>
<proteinExistence type="predicted"/>
<dbReference type="EMBL" id="BONJ01000028">
    <property type="protein sequence ID" value="GIG16642.1"/>
    <property type="molecule type" value="Genomic_DNA"/>
</dbReference>
<dbReference type="Gene3D" id="1.10.1200.10">
    <property type="entry name" value="ACP-like"/>
    <property type="match status" value="1"/>
</dbReference>
<dbReference type="SUPFAM" id="SSF47336">
    <property type="entry name" value="ACP-like"/>
    <property type="match status" value="1"/>
</dbReference>
<dbReference type="GO" id="GO:0031177">
    <property type="term" value="F:phosphopantetheine binding"/>
    <property type="evidence" value="ECO:0007669"/>
    <property type="project" value="InterPro"/>
</dbReference>
<organism evidence="4 5">
    <name type="scientific">Catellatospora methionotrophica</name>
    <dbReference type="NCBI Taxonomy" id="121620"/>
    <lineage>
        <taxon>Bacteria</taxon>
        <taxon>Bacillati</taxon>
        <taxon>Actinomycetota</taxon>
        <taxon>Actinomycetes</taxon>
        <taxon>Micromonosporales</taxon>
        <taxon>Micromonosporaceae</taxon>
        <taxon>Catellatospora</taxon>
    </lineage>
</organism>
<comment type="caution">
    <text evidence="4">The sequence shown here is derived from an EMBL/GenBank/DDBJ whole genome shotgun (WGS) entry which is preliminary data.</text>
</comment>
<dbReference type="SMART" id="SM00823">
    <property type="entry name" value="PKS_PP"/>
    <property type="match status" value="1"/>
</dbReference>
<name>A0A8J3LCM6_9ACTN</name>
<protein>
    <recommendedName>
        <fullName evidence="3">Carrier domain-containing protein</fullName>
    </recommendedName>
</protein>
<reference evidence="4" key="1">
    <citation type="submission" date="2021-01" db="EMBL/GenBank/DDBJ databases">
        <title>Whole genome shotgun sequence of Catellatospora methionotrophica NBRC 14553.</title>
        <authorList>
            <person name="Komaki H."/>
            <person name="Tamura T."/>
        </authorList>
    </citation>
    <scope>NUCLEOTIDE SEQUENCE</scope>
    <source>
        <strain evidence="4">NBRC 14553</strain>
    </source>
</reference>
<dbReference type="AlphaFoldDB" id="A0A8J3LCM6"/>
<evidence type="ECO:0000313" key="5">
    <source>
        <dbReference type="Proteomes" id="UP000660339"/>
    </source>
</evidence>
<feature type="domain" description="Carrier" evidence="3">
    <location>
        <begin position="18"/>
        <end position="93"/>
    </location>
</feature>
<dbReference type="InterPro" id="IPR036736">
    <property type="entry name" value="ACP-like_sf"/>
</dbReference>